<dbReference type="RefSeq" id="XP_036633718.1">
    <property type="nucleotide sequence ID" value="XM_036775216.1"/>
</dbReference>
<dbReference type="EMBL" id="JACETU010000003">
    <property type="protein sequence ID" value="KAF7433691.1"/>
    <property type="molecule type" value="Genomic_DNA"/>
</dbReference>
<protein>
    <submittedName>
        <fullName evidence="2">Uncharacterized protein</fullName>
    </submittedName>
</protein>
<evidence type="ECO:0000256" key="1">
    <source>
        <dbReference type="SAM" id="Phobius"/>
    </source>
</evidence>
<keyword evidence="1" id="KW-0472">Membrane</keyword>
<evidence type="ECO:0000313" key="2">
    <source>
        <dbReference type="EMBL" id="KAF7433691.1"/>
    </source>
</evidence>
<feature type="transmembrane region" description="Helical" evidence="1">
    <location>
        <begin position="157"/>
        <end position="181"/>
    </location>
</feature>
<keyword evidence="1" id="KW-0812">Transmembrane</keyword>
<keyword evidence="3" id="KW-1185">Reference proteome</keyword>
<dbReference type="AlphaFoldDB" id="A0A8H6ZZD0"/>
<sequence length="240" mass="26125">MTSKTLIIDGAETSQIRYSAGWSFLPGNDNEYLHTVSHTTTKGAQFTFDFNGTSIKVYGSLSVRNNDIATLPNTSYVLDGGSPVLFRGNPSANDDHRYQQVFYSSPPLPYGNHSLIGTSVDEGGKVWIDYLVVEVPNNLHLKTVISESLHAKSTPSAAAILCGVLGGLLLIMTALSLYLWYQYRRALESKSLLDSLDEPPPTSSASSTFIRNHDAFVCVESHKSAVPQQQYVSSPLGSFA</sequence>
<accession>A0A8H6ZZD0</accession>
<name>A0A8H6ZZD0_PLEOS</name>
<keyword evidence="1" id="KW-1133">Transmembrane helix</keyword>
<dbReference type="VEuPathDB" id="FungiDB:PC9H_005654"/>
<gene>
    <name evidence="2" type="ORF">PC9H_005654</name>
</gene>
<proteinExistence type="predicted"/>
<comment type="caution">
    <text evidence="2">The sequence shown here is derived from an EMBL/GenBank/DDBJ whole genome shotgun (WGS) entry which is preliminary data.</text>
</comment>
<evidence type="ECO:0000313" key="3">
    <source>
        <dbReference type="Proteomes" id="UP000623687"/>
    </source>
</evidence>
<organism evidence="2 3">
    <name type="scientific">Pleurotus ostreatus</name>
    <name type="common">Oyster mushroom</name>
    <name type="synonym">White-rot fungus</name>
    <dbReference type="NCBI Taxonomy" id="5322"/>
    <lineage>
        <taxon>Eukaryota</taxon>
        <taxon>Fungi</taxon>
        <taxon>Dikarya</taxon>
        <taxon>Basidiomycota</taxon>
        <taxon>Agaricomycotina</taxon>
        <taxon>Agaricomycetes</taxon>
        <taxon>Agaricomycetidae</taxon>
        <taxon>Agaricales</taxon>
        <taxon>Pleurotineae</taxon>
        <taxon>Pleurotaceae</taxon>
        <taxon>Pleurotus</taxon>
    </lineage>
</organism>
<dbReference type="Proteomes" id="UP000623687">
    <property type="component" value="Unassembled WGS sequence"/>
</dbReference>
<dbReference type="Gene3D" id="2.60.120.260">
    <property type="entry name" value="Galactose-binding domain-like"/>
    <property type="match status" value="1"/>
</dbReference>
<dbReference type="OrthoDB" id="3265734at2759"/>
<reference evidence="2" key="1">
    <citation type="submission" date="2019-07" db="EMBL/GenBank/DDBJ databases">
        <authorList>
            <person name="Palmer J.M."/>
        </authorList>
    </citation>
    <scope>NUCLEOTIDE SEQUENCE</scope>
    <source>
        <strain evidence="2">PC9</strain>
    </source>
</reference>
<dbReference type="GeneID" id="59375472"/>